<dbReference type="AlphaFoldDB" id="A0A1Y2IQ83"/>
<sequence length="180" mass="20521">MGMPCQVCYEDATLACSKCKYARYCSQACQKADWKTHKKGCEMQQIINQFEEAQAAAPRARPNSKRCTGCNTKFSRDYPCDDECPDCGYVVCESCACDQSSGTCYCADSNFGRKYCGMEPRWYHTDGDGKPYEGDRHPETYPGEEYPDEFYESEPRACNNCGEMTRVLKREYCNEEGILQ</sequence>
<dbReference type="STRING" id="1353009.A0A1Y2IQ83"/>
<evidence type="ECO:0000259" key="5">
    <source>
        <dbReference type="PROSITE" id="PS50865"/>
    </source>
</evidence>
<gene>
    <name evidence="6" type="ORF">PYCCODRAFT_1410786</name>
</gene>
<dbReference type="Gene3D" id="6.10.140.2220">
    <property type="match status" value="1"/>
</dbReference>
<name>A0A1Y2IQ83_TRAC3</name>
<evidence type="ECO:0000256" key="2">
    <source>
        <dbReference type="ARBA" id="ARBA00022771"/>
    </source>
</evidence>
<dbReference type="InterPro" id="IPR002893">
    <property type="entry name" value="Znf_MYND"/>
</dbReference>
<dbReference type="SUPFAM" id="SSF144232">
    <property type="entry name" value="HIT/MYND zinc finger-like"/>
    <property type="match status" value="1"/>
</dbReference>
<keyword evidence="3" id="KW-0862">Zinc</keyword>
<dbReference type="EMBL" id="KZ084105">
    <property type="protein sequence ID" value="OSD02371.1"/>
    <property type="molecule type" value="Genomic_DNA"/>
</dbReference>
<evidence type="ECO:0000256" key="1">
    <source>
        <dbReference type="ARBA" id="ARBA00022723"/>
    </source>
</evidence>
<protein>
    <recommendedName>
        <fullName evidence="5">MYND-type domain-containing protein</fullName>
    </recommendedName>
</protein>
<dbReference type="PROSITE" id="PS01360">
    <property type="entry name" value="ZF_MYND_1"/>
    <property type="match status" value="1"/>
</dbReference>
<keyword evidence="2 4" id="KW-0863">Zinc-finger</keyword>
<dbReference type="Proteomes" id="UP000193067">
    <property type="component" value="Unassembled WGS sequence"/>
</dbReference>
<keyword evidence="1" id="KW-0479">Metal-binding</keyword>
<evidence type="ECO:0000313" key="6">
    <source>
        <dbReference type="EMBL" id="OSD02371.1"/>
    </source>
</evidence>
<keyword evidence="7" id="KW-1185">Reference proteome</keyword>
<evidence type="ECO:0000313" key="7">
    <source>
        <dbReference type="Proteomes" id="UP000193067"/>
    </source>
</evidence>
<dbReference type="PROSITE" id="PS50865">
    <property type="entry name" value="ZF_MYND_2"/>
    <property type="match status" value="1"/>
</dbReference>
<organism evidence="6 7">
    <name type="scientific">Trametes coccinea (strain BRFM310)</name>
    <name type="common">Pycnoporus coccineus</name>
    <dbReference type="NCBI Taxonomy" id="1353009"/>
    <lineage>
        <taxon>Eukaryota</taxon>
        <taxon>Fungi</taxon>
        <taxon>Dikarya</taxon>
        <taxon>Basidiomycota</taxon>
        <taxon>Agaricomycotina</taxon>
        <taxon>Agaricomycetes</taxon>
        <taxon>Polyporales</taxon>
        <taxon>Polyporaceae</taxon>
        <taxon>Trametes</taxon>
    </lineage>
</organism>
<evidence type="ECO:0000256" key="4">
    <source>
        <dbReference type="PROSITE-ProRule" id="PRU00134"/>
    </source>
</evidence>
<reference evidence="6 7" key="1">
    <citation type="journal article" date="2015" name="Biotechnol. Biofuels">
        <title>Enhanced degradation of softwood versus hardwood by the white-rot fungus Pycnoporus coccineus.</title>
        <authorList>
            <person name="Couturier M."/>
            <person name="Navarro D."/>
            <person name="Chevret D."/>
            <person name="Henrissat B."/>
            <person name="Piumi F."/>
            <person name="Ruiz-Duenas F.J."/>
            <person name="Martinez A.T."/>
            <person name="Grigoriev I.V."/>
            <person name="Riley R."/>
            <person name="Lipzen A."/>
            <person name="Berrin J.G."/>
            <person name="Master E.R."/>
            <person name="Rosso M.N."/>
        </authorList>
    </citation>
    <scope>NUCLEOTIDE SEQUENCE [LARGE SCALE GENOMIC DNA]</scope>
    <source>
        <strain evidence="6 7">BRFM310</strain>
    </source>
</reference>
<accession>A0A1Y2IQ83</accession>
<feature type="domain" description="MYND-type" evidence="5">
    <location>
        <begin position="5"/>
        <end position="41"/>
    </location>
</feature>
<dbReference type="Pfam" id="PF01753">
    <property type="entry name" value="zf-MYND"/>
    <property type="match status" value="1"/>
</dbReference>
<dbReference type="GO" id="GO:0008270">
    <property type="term" value="F:zinc ion binding"/>
    <property type="evidence" value="ECO:0007669"/>
    <property type="project" value="UniProtKB-KW"/>
</dbReference>
<proteinExistence type="predicted"/>
<evidence type="ECO:0000256" key="3">
    <source>
        <dbReference type="ARBA" id="ARBA00022833"/>
    </source>
</evidence>
<dbReference type="OrthoDB" id="432970at2759"/>